<evidence type="ECO:0000259" key="1">
    <source>
        <dbReference type="Pfam" id="PF00078"/>
    </source>
</evidence>
<protein>
    <recommendedName>
        <fullName evidence="1">Reverse transcriptase domain-containing protein</fullName>
    </recommendedName>
</protein>
<dbReference type="EMBL" id="JBDJPC010000009">
    <property type="protein sequence ID" value="KAL1492066.1"/>
    <property type="molecule type" value="Genomic_DNA"/>
</dbReference>
<dbReference type="InterPro" id="IPR000477">
    <property type="entry name" value="RT_dom"/>
</dbReference>
<gene>
    <name evidence="2" type="ORF">ABEB36_012563</name>
</gene>
<sequence>MDEVIKSIRNLKGYGMGSRDVRILSYVDDAVLTAENKDNLQRLLFKFNTTTKTLKMKISAAKTKCIITLKKALGCKLVINNKMRQDMKLK</sequence>
<dbReference type="Proteomes" id="UP001566132">
    <property type="component" value="Unassembled WGS sequence"/>
</dbReference>
<evidence type="ECO:0000313" key="3">
    <source>
        <dbReference type="Proteomes" id="UP001566132"/>
    </source>
</evidence>
<comment type="caution">
    <text evidence="2">The sequence shown here is derived from an EMBL/GenBank/DDBJ whole genome shotgun (WGS) entry which is preliminary data.</text>
</comment>
<evidence type="ECO:0000313" key="2">
    <source>
        <dbReference type="EMBL" id="KAL1492066.1"/>
    </source>
</evidence>
<name>A0ABD1EBN4_HYPHA</name>
<organism evidence="2 3">
    <name type="scientific">Hypothenemus hampei</name>
    <name type="common">Coffee berry borer</name>
    <dbReference type="NCBI Taxonomy" id="57062"/>
    <lineage>
        <taxon>Eukaryota</taxon>
        <taxon>Metazoa</taxon>
        <taxon>Ecdysozoa</taxon>
        <taxon>Arthropoda</taxon>
        <taxon>Hexapoda</taxon>
        <taxon>Insecta</taxon>
        <taxon>Pterygota</taxon>
        <taxon>Neoptera</taxon>
        <taxon>Endopterygota</taxon>
        <taxon>Coleoptera</taxon>
        <taxon>Polyphaga</taxon>
        <taxon>Cucujiformia</taxon>
        <taxon>Curculionidae</taxon>
        <taxon>Scolytinae</taxon>
        <taxon>Hypothenemus</taxon>
    </lineage>
</organism>
<accession>A0ABD1EBN4</accession>
<dbReference type="AlphaFoldDB" id="A0ABD1EBN4"/>
<feature type="domain" description="Reverse transcriptase" evidence="1">
    <location>
        <begin position="1"/>
        <end position="66"/>
    </location>
</feature>
<proteinExistence type="predicted"/>
<keyword evidence="3" id="KW-1185">Reference proteome</keyword>
<dbReference type="Pfam" id="PF00078">
    <property type="entry name" value="RVT_1"/>
    <property type="match status" value="1"/>
</dbReference>
<reference evidence="2 3" key="1">
    <citation type="submission" date="2024-05" db="EMBL/GenBank/DDBJ databases">
        <title>Genetic variation in Jamaican populations of the coffee berry borer (Hypothenemus hampei).</title>
        <authorList>
            <person name="Errbii M."/>
            <person name="Myrie A."/>
        </authorList>
    </citation>
    <scope>NUCLEOTIDE SEQUENCE [LARGE SCALE GENOMIC DNA]</scope>
    <source>
        <strain evidence="2">JA-Hopewell-2020-01-JO</strain>
        <tissue evidence="2">Whole body</tissue>
    </source>
</reference>